<gene>
    <name evidence="1" type="ORF">ACFOEI_19480</name>
</gene>
<comment type="caution">
    <text evidence="1">The sequence shown here is derived from an EMBL/GenBank/DDBJ whole genome shotgun (WGS) entry which is preliminary data.</text>
</comment>
<sequence length="45" mass="5365">MLSELDRHFDEDRSHAIEMRAEDYRQRGLFRRAKAAVAGLFRNQT</sequence>
<dbReference type="Proteomes" id="UP001595640">
    <property type="component" value="Unassembled WGS sequence"/>
</dbReference>
<keyword evidence="2" id="KW-1185">Reference proteome</keyword>
<organism evidence="1 2">
    <name type="scientific">Modicisalibacter luteus</name>
    <dbReference type="NCBI Taxonomy" id="453962"/>
    <lineage>
        <taxon>Bacteria</taxon>
        <taxon>Pseudomonadati</taxon>
        <taxon>Pseudomonadota</taxon>
        <taxon>Gammaproteobacteria</taxon>
        <taxon>Oceanospirillales</taxon>
        <taxon>Halomonadaceae</taxon>
        <taxon>Modicisalibacter</taxon>
    </lineage>
</organism>
<dbReference type="EMBL" id="JBHRUH010000044">
    <property type="protein sequence ID" value="MFC3294220.1"/>
    <property type="molecule type" value="Genomic_DNA"/>
</dbReference>
<evidence type="ECO:0000313" key="2">
    <source>
        <dbReference type="Proteomes" id="UP001595640"/>
    </source>
</evidence>
<protein>
    <submittedName>
        <fullName evidence="1">Uncharacterized protein</fullName>
    </submittedName>
</protein>
<reference evidence="2" key="1">
    <citation type="journal article" date="2019" name="Int. J. Syst. Evol. Microbiol.">
        <title>The Global Catalogue of Microorganisms (GCM) 10K type strain sequencing project: providing services to taxonomists for standard genome sequencing and annotation.</title>
        <authorList>
            <consortium name="The Broad Institute Genomics Platform"/>
            <consortium name="The Broad Institute Genome Sequencing Center for Infectious Disease"/>
            <person name="Wu L."/>
            <person name="Ma J."/>
        </authorList>
    </citation>
    <scope>NUCLEOTIDE SEQUENCE [LARGE SCALE GENOMIC DNA]</scope>
    <source>
        <strain evidence="2">KCTC 12847</strain>
    </source>
</reference>
<accession>A0ABV7M6X6</accession>
<name>A0ABV7M6X6_9GAMM</name>
<dbReference type="RefSeq" id="WP_019020780.1">
    <property type="nucleotide sequence ID" value="NZ_BMXD01000021.1"/>
</dbReference>
<proteinExistence type="predicted"/>
<evidence type="ECO:0000313" key="1">
    <source>
        <dbReference type="EMBL" id="MFC3294220.1"/>
    </source>
</evidence>